<feature type="transmembrane region" description="Helical" evidence="6">
    <location>
        <begin position="66"/>
        <end position="84"/>
    </location>
</feature>
<keyword evidence="3 6" id="KW-0812">Transmembrane</keyword>
<keyword evidence="2" id="KW-1003">Cell membrane</keyword>
<evidence type="ECO:0000256" key="1">
    <source>
        <dbReference type="ARBA" id="ARBA00004651"/>
    </source>
</evidence>
<name>A0ABT3S9V2_9MYCO</name>
<dbReference type="Proteomes" id="UP001300745">
    <property type="component" value="Unassembled WGS sequence"/>
</dbReference>
<proteinExistence type="predicted"/>
<evidence type="ECO:0000256" key="6">
    <source>
        <dbReference type="SAM" id="Phobius"/>
    </source>
</evidence>
<comment type="caution">
    <text evidence="7">The sequence shown here is derived from an EMBL/GenBank/DDBJ whole genome shotgun (WGS) entry which is preliminary data.</text>
</comment>
<dbReference type="Pfam" id="PF03626">
    <property type="entry name" value="COX4_pro"/>
    <property type="match status" value="1"/>
</dbReference>
<evidence type="ECO:0000256" key="2">
    <source>
        <dbReference type="ARBA" id="ARBA00022475"/>
    </source>
</evidence>
<keyword evidence="8" id="KW-1185">Reference proteome</keyword>
<reference evidence="7 8" key="1">
    <citation type="submission" date="2022-11" db="EMBL/GenBank/DDBJ databases">
        <title>Mycobacterium sp. nov.</title>
        <authorList>
            <person name="Papic B."/>
            <person name="Spicic S."/>
            <person name="Duvnjak S."/>
        </authorList>
    </citation>
    <scope>NUCLEOTIDE SEQUENCE [LARGE SCALE GENOMIC DNA]</scope>
    <source>
        <strain evidence="7 8">CVI_P4</strain>
    </source>
</reference>
<gene>
    <name evidence="7" type="ORF">ORI27_06150</name>
</gene>
<feature type="transmembrane region" description="Helical" evidence="6">
    <location>
        <begin position="34"/>
        <end position="54"/>
    </location>
</feature>
<keyword evidence="5 6" id="KW-0472">Membrane</keyword>
<evidence type="ECO:0000313" key="8">
    <source>
        <dbReference type="Proteomes" id="UP001300745"/>
    </source>
</evidence>
<evidence type="ECO:0000256" key="5">
    <source>
        <dbReference type="ARBA" id="ARBA00023136"/>
    </source>
</evidence>
<evidence type="ECO:0000256" key="3">
    <source>
        <dbReference type="ARBA" id="ARBA00022692"/>
    </source>
</evidence>
<sequence>MRGPFVVVWGILIAATLLSWYLGADHGIHNHQVATTVILLVAFVKVRFVGLYFMELRDAPTRLRTLFEVHCLAVCTAMLTVYFAS</sequence>
<accession>A0ABT3S9V2</accession>
<protein>
    <submittedName>
        <fullName evidence="7">Cytochrome C oxidase subunit IV family protein</fullName>
    </submittedName>
</protein>
<evidence type="ECO:0000313" key="7">
    <source>
        <dbReference type="EMBL" id="MCX2936269.1"/>
    </source>
</evidence>
<comment type="subcellular location">
    <subcellularLocation>
        <location evidence="1">Cell membrane</location>
        <topology evidence="1">Multi-pass membrane protein</topology>
    </subcellularLocation>
</comment>
<keyword evidence="4 6" id="KW-1133">Transmembrane helix</keyword>
<dbReference type="InterPro" id="IPR005171">
    <property type="entry name" value="Cyt_c_oxidase_su4_prok"/>
</dbReference>
<feature type="transmembrane region" description="Helical" evidence="6">
    <location>
        <begin position="5"/>
        <end position="22"/>
    </location>
</feature>
<evidence type="ECO:0000256" key="4">
    <source>
        <dbReference type="ARBA" id="ARBA00022989"/>
    </source>
</evidence>
<dbReference type="EMBL" id="JAPJDO010000004">
    <property type="protein sequence ID" value="MCX2936269.1"/>
    <property type="molecule type" value="Genomic_DNA"/>
</dbReference>
<organism evidence="7 8">
    <name type="scientific">Mycobacterium pinniadriaticum</name>
    <dbReference type="NCBI Taxonomy" id="2994102"/>
    <lineage>
        <taxon>Bacteria</taxon>
        <taxon>Bacillati</taxon>
        <taxon>Actinomycetota</taxon>
        <taxon>Actinomycetes</taxon>
        <taxon>Mycobacteriales</taxon>
        <taxon>Mycobacteriaceae</taxon>
        <taxon>Mycobacterium</taxon>
    </lineage>
</organism>